<proteinExistence type="predicted"/>
<evidence type="ECO:0000259" key="2">
    <source>
        <dbReference type="PROSITE" id="PS50887"/>
    </source>
</evidence>
<dbReference type="SUPFAM" id="SSF55073">
    <property type="entry name" value="Nucleotide cyclase"/>
    <property type="match status" value="1"/>
</dbReference>
<dbReference type="GO" id="GO:0043709">
    <property type="term" value="P:cell adhesion involved in single-species biofilm formation"/>
    <property type="evidence" value="ECO:0007669"/>
    <property type="project" value="TreeGrafter"/>
</dbReference>
<feature type="transmembrane region" description="Helical" evidence="1">
    <location>
        <begin position="44"/>
        <end position="70"/>
    </location>
</feature>
<feature type="transmembrane region" description="Helical" evidence="1">
    <location>
        <begin position="114"/>
        <end position="134"/>
    </location>
</feature>
<dbReference type="GO" id="GO:1902201">
    <property type="term" value="P:negative regulation of bacterial-type flagellum-dependent cell motility"/>
    <property type="evidence" value="ECO:0007669"/>
    <property type="project" value="TreeGrafter"/>
</dbReference>
<keyword evidence="1" id="KW-1133">Transmembrane helix</keyword>
<name>K0NXR3_9LACO</name>
<dbReference type="Gene3D" id="3.30.70.270">
    <property type="match status" value="1"/>
</dbReference>
<evidence type="ECO:0000313" key="4">
    <source>
        <dbReference type="Proteomes" id="UP000009325"/>
    </source>
</evidence>
<dbReference type="AlphaFoldDB" id="K0NXR3"/>
<gene>
    <name evidence="3" type="ORF">BN146_08655</name>
</gene>
<dbReference type="PROSITE" id="PS50887">
    <property type="entry name" value="GGDEF"/>
    <property type="match status" value="1"/>
</dbReference>
<feature type="domain" description="GGDEF" evidence="2">
    <location>
        <begin position="256"/>
        <end position="388"/>
    </location>
</feature>
<dbReference type="InterPro" id="IPR000160">
    <property type="entry name" value="GGDEF_dom"/>
</dbReference>
<reference evidence="3 4" key="1">
    <citation type="submission" date="2012-08" db="EMBL/GenBank/DDBJ databases">
        <title>Draft Genome Sequences of Lactobacillus equicursoris CIP 110162T, isolated from thoroughbred racehorse feces and Lactobacillus sp. CRBIP 24.137 isolated from urine of human.</title>
        <authorList>
            <person name="Cousin S."/>
            <person name="Loux V."/>
            <person name="Ma L."/>
            <person name="Creno S."/>
            <person name="Clermont D."/>
            <person name="Bizet C."/>
            <person name="Bouchier C."/>
        </authorList>
    </citation>
    <scope>NUCLEOTIDE SEQUENCE [LARGE SCALE GENOMIC DNA]</scope>
    <source>
        <strain evidence="3 4">66c</strain>
    </source>
</reference>
<dbReference type="GO" id="GO:0052621">
    <property type="term" value="F:diguanylate cyclase activity"/>
    <property type="evidence" value="ECO:0007669"/>
    <property type="project" value="TreeGrafter"/>
</dbReference>
<sequence>MEERKKTKDRAIKALNQELEGNETAFRSYLNSDLFLQVVATNNVWMGIAVSFLVSLIGCLGLFGLSGSFAGRPAISYVPSELVYYLLLLVNLPHLLLLYYFTQNAAKFQAITRIRWYYANLMVNAILSGITIYSTQIGSSFLFETVLIMIAICCLPYYHKWYGFFLVFLSFSSTMLVLMEARIRLAWQDQYDIFLFYLICQVIIILRRRWFRQSSWYNYVVNETSGQLFLRSRTDELTGLANRMALREDFPNYLRQNLGIAMIDLDDFKYFNDHYGHAYGDLVLQNLGQFLMDNVANHHVHCYRYGGDEALIIATATEENDFVEQLLLVQWNYARMNKNLESPATLSIGYCTGIVDSEEELRKAIKQADASLYQAKKQGKNKVLGQTFQEQAEQENNK</sequence>
<keyword evidence="1" id="KW-0812">Transmembrane</keyword>
<accession>K0NXR3</accession>
<feature type="transmembrane region" description="Helical" evidence="1">
    <location>
        <begin position="165"/>
        <end position="187"/>
    </location>
</feature>
<evidence type="ECO:0000313" key="3">
    <source>
        <dbReference type="EMBL" id="CCK84290.1"/>
    </source>
</evidence>
<feature type="transmembrane region" description="Helical" evidence="1">
    <location>
        <begin position="193"/>
        <end position="210"/>
    </location>
</feature>
<dbReference type="SMART" id="SM00267">
    <property type="entry name" value="GGDEF"/>
    <property type="match status" value="1"/>
</dbReference>
<feature type="transmembrane region" description="Helical" evidence="1">
    <location>
        <begin position="82"/>
        <end position="102"/>
    </location>
</feature>
<evidence type="ECO:0000256" key="1">
    <source>
        <dbReference type="SAM" id="Phobius"/>
    </source>
</evidence>
<dbReference type="PANTHER" id="PTHR45138">
    <property type="entry name" value="REGULATORY COMPONENTS OF SENSORY TRANSDUCTION SYSTEM"/>
    <property type="match status" value="1"/>
</dbReference>
<feature type="transmembrane region" description="Helical" evidence="1">
    <location>
        <begin position="140"/>
        <end position="158"/>
    </location>
</feature>
<organism evidence="3 4">
    <name type="scientific">Lactobacillus equicursoris 66c</name>
    <dbReference type="NCBI Taxonomy" id="872326"/>
    <lineage>
        <taxon>Bacteria</taxon>
        <taxon>Bacillati</taxon>
        <taxon>Bacillota</taxon>
        <taxon>Bacilli</taxon>
        <taxon>Lactobacillales</taxon>
        <taxon>Lactobacillaceae</taxon>
        <taxon>Lactobacillus</taxon>
    </lineage>
</organism>
<dbReference type="CDD" id="cd01949">
    <property type="entry name" value="GGDEF"/>
    <property type="match status" value="1"/>
</dbReference>
<dbReference type="Proteomes" id="UP000009325">
    <property type="component" value="Unassembled WGS sequence"/>
</dbReference>
<dbReference type="InterPro" id="IPR050469">
    <property type="entry name" value="Diguanylate_Cyclase"/>
</dbReference>
<dbReference type="RefSeq" id="WP_009558450.1">
    <property type="nucleotide sequence ID" value="NZ_CALZ01000129.1"/>
</dbReference>
<dbReference type="NCBIfam" id="TIGR00254">
    <property type="entry name" value="GGDEF"/>
    <property type="match status" value="1"/>
</dbReference>
<dbReference type="InterPro" id="IPR029787">
    <property type="entry name" value="Nucleotide_cyclase"/>
</dbReference>
<dbReference type="Pfam" id="PF00990">
    <property type="entry name" value="GGDEF"/>
    <property type="match status" value="1"/>
</dbReference>
<dbReference type="GO" id="GO:0005886">
    <property type="term" value="C:plasma membrane"/>
    <property type="evidence" value="ECO:0007669"/>
    <property type="project" value="TreeGrafter"/>
</dbReference>
<keyword evidence="1" id="KW-0472">Membrane</keyword>
<comment type="caution">
    <text evidence="3">The sequence shown here is derived from an EMBL/GenBank/DDBJ whole genome shotgun (WGS) entry which is preliminary data.</text>
</comment>
<dbReference type="InterPro" id="IPR043128">
    <property type="entry name" value="Rev_trsase/Diguanyl_cyclase"/>
</dbReference>
<protein>
    <recommendedName>
        <fullName evidence="2">GGDEF domain-containing protein</fullName>
    </recommendedName>
</protein>
<dbReference type="PANTHER" id="PTHR45138:SF9">
    <property type="entry name" value="DIGUANYLATE CYCLASE DGCM-RELATED"/>
    <property type="match status" value="1"/>
</dbReference>
<dbReference type="EMBL" id="CALZ01000129">
    <property type="protein sequence ID" value="CCK84290.1"/>
    <property type="molecule type" value="Genomic_DNA"/>
</dbReference>